<comment type="caution">
    <text evidence="1">The sequence shown here is derived from an EMBL/GenBank/DDBJ whole genome shotgun (WGS) entry which is preliminary data.</text>
</comment>
<name>A0A444HG30_9FLAO</name>
<evidence type="ECO:0008006" key="3">
    <source>
        <dbReference type="Google" id="ProtNLM"/>
    </source>
</evidence>
<accession>A0A444HG30</accession>
<dbReference type="AlphaFoldDB" id="A0A444HG30"/>
<dbReference type="OrthoDB" id="1350775at2"/>
<reference evidence="1 2" key="1">
    <citation type="submission" date="2019-01" db="EMBL/GenBank/DDBJ databases">
        <title>Flavobacterium sp. nov.,isolated from freshwater.</title>
        <authorList>
            <person name="Zhang R."/>
            <person name="Du Z.-J."/>
        </authorList>
    </citation>
    <scope>NUCLEOTIDE SEQUENCE [LARGE SCALE GENOMIC DNA]</scope>
    <source>
        <strain evidence="1 2">1E403</strain>
    </source>
</reference>
<organism evidence="1 2">
    <name type="scientific">Flavobacterium cerinum</name>
    <dbReference type="NCBI Taxonomy" id="2502784"/>
    <lineage>
        <taxon>Bacteria</taxon>
        <taxon>Pseudomonadati</taxon>
        <taxon>Bacteroidota</taxon>
        <taxon>Flavobacteriia</taxon>
        <taxon>Flavobacteriales</taxon>
        <taxon>Flavobacteriaceae</taxon>
        <taxon>Flavobacterium</taxon>
    </lineage>
</organism>
<evidence type="ECO:0000313" key="2">
    <source>
        <dbReference type="Proteomes" id="UP000287527"/>
    </source>
</evidence>
<evidence type="ECO:0000313" key="1">
    <source>
        <dbReference type="EMBL" id="RWX03823.1"/>
    </source>
</evidence>
<keyword evidence="2" id="KW-1185">Reference proteome</keyword>
<dbReference type="EMBL" id="SBII01000001">
    <property type="protein sequence ID" value="RWX03823.1"/>
    <property type="molecule type" value="Genomic_DNA"/>
</dbReference>
<dbReference type="RefSeq" id="WP_128388377.1">
    <property type="nucleotide sequence ID" value="NZ_SBII01000001.1"/>
</dbReference>
<gene>
    <name evidence="1" type="ORF">EPI11_02510</name>
</gene>
<sequence>MIKNIFTFTACIFTLLASSQKISEQELQGNWKLTALNTAGITLDVASGKIFSSKENDVTIPPDALAIIKDNIKQYGESLKNSYITITGSDIKQTMDDKTKFGSFTIKDYKKIQLISTTYNDGTTSEVPVKIVNGKLCITNHKSKNELIYSKE</sequence>
<protein>
    <recommendedName>
        <fullName evidence="3">Lipocalin-like domain-containing protein</fullName>
    </recommendedName>
</protein>
<proteinExistence type="predicted"/>
<dbReference type="Proteomes" id="UP000287527">
    <property type="component" value="Unassembled WGS sequence"/>
</dbReference>